<dbReference type="PANTHER" id="PTHR12526:SF636">
    <property type="entry name" value="BLL3647 PROTEIN"/>
    <property type="match status" value="1"/>
</dbReference>
<dbReference type="Pfam" id="PF13439">
    <property type="entry name" value="Glyco_transf_4"/>
    <property type="match status" value="1"/>
</dbReference>
<dbReference type="KEGG" id="agv:OJF2_28890"/>
<name>A0A5B9W129_9BACT</name>
<reference evidence="3 4" key="1">
    <citation type="submission" date="2019-08" db="EMBL/GenBank/DDBJ databases">
        <title>Deep-cultivation of Planctomycetes and their phenomic and genomic characterization uncovers novel biology.</title>
        <authorList>
            <person name="Wiegand S."/>
            <person name="Jogler M."/>
            <person name="Boedeker C."/>
            <person name="Pinto D."/>
            <person name="Vollmers J."/>
            <person name="Rivas-Marin E."/>
            <person name="Kohn T."/>
            <person name="Peeters S.H."/>
            <person name="Heuer A."/>
            <person name="Rast P."/>
            <person name="Oberbeckmann S."/>
            <person name="Bunk B."/>
            <person name="Jeske O."/>
            <person name="Meyerdierks A."/>
            <person name="Storesund J.E."/>
            <person name="Kallscheuer N."/>
            <person name="Luecker S."/>
            <person name="Lage O.M."/>
            <person name="Pohl T."/>
            <person name="Merkel B.J."/>
            <person name="Hornburger P."/>
            <person name="Mueller R.-W."/>
            <person name="Bruemmer F."/>
            <person name="Labrenz M."/>
            <person name="Spormann A.M."/>
            <person name="Op den Camp H."/>
            <person name="Overmann J."/>
            <person name="Amann R."/>
            <person name="Jetten M.S.M."/>
            <person name="Mascher T."/>
            <person name="Medema M.H."/>
            <person name="Devos D.P."/>
            <person name="Kaster A.-K."/>
            <person name="Ovreas L."/>
            <person name="Rohde M."/>
            <person name="Galperin M.Y."/>
            <person name="Jogler C."/>
        </authorList>
    </citation>
    <scope>NUCLEOTIDE SEQUENCE [LARGE SCALE GENOMIC DNA]</scope>
    <source>
        <strain evidence="3 4">OJF2</strain>
    </source>
</reference>
<evidence type="ECO:0000313" key="3">
    <source>
        <dbReference type="EMBL" id="QEH34352.1"/>
    </source>
</evidence>
<gene>
    <name evidence="3" type="primary">cotSA_2</name>
    <name evidence="3" type="ORF">OJF2_28890</name>
</gene>
<dbReference type="EMBL" id="CP042997">
    <property type="protein sequence ID" value="QEH34352.1"/>
    <property type="molecule type" value="Genomic_DNA"/>
</dbReference>
<dbReference type="Pfam" id="PF00534">
    <property type="entry name" value="Glycos_transf_1"/>
    <property type="match status" value="1"/>
</dbReference>
<dbReference type="InterPro" id="IPR028098">
    <property type="entry name" value="Glyco_trans_4-like_N"/>
</dbReference>
<keyword evidence="3" id="KW-0167">Capsid protein</keyword>
<dbReference type="PANTHER" id="PTHR12526">
    <property type="entry name" value="GLYCOSYLTRANSFERASE"/>
    <property type="match status" value="1"/>
</dbReference>
<evidence type="ECO:0000259" key="2">
    <source>
        <dbReference type="Pfam" id="PF13439"/>
    </source>
</evidence>
<dbReference type="Gene3D" id="3.40.50.2000">
    <property type="entry name" value="Glycogen Phosphorylase B"/>
    <property type="match status" value="2"/>
</dbReference>
<sequence length="422" mass="46493">MTVPSAAGPVEAGEASGRGLSVGLLTPGWPIGSYANGIITYVDLLARHLKAMGHRPTIVASSTSGDPGPDVYSIPREREAQLRNPLRKVAFGVGWRLAPERTLERGFRRALSGVLRRASRERELDLFEMEESFGWADWLSDELSIPICIRLHGPWFLNGRALGVKEDEKFWRRVELEGRAIRKAAAITAPSLDTLEQTRAFYKAPLPNAEVIPSAAPVTTARWRLEDADPKQVLFIGRFDRHKGGDVIIDAFARVLAKMPEARLRFIGPDKGLLDDSGRTRHIEEYVRERLPGALESGRVEWLGFRPFDALPAYRQQALVTVVSSRYETMGLVVLEPMAMGCPVVGARVGGIAEIIEDGVSGLLHRPEDPDDLGEKILTILHDPAAAAAMGRQAAVSVRQRFAPERVAAQTVDFYKRTLGAR</sequence>
<protein>
    <submittedName>
        <fullName evidence="3">Spore coat protein SA</fullName>
        <ecNumber evidence="3">2.4.-.-</ecNumber>
    </submittedName>
</protein>
<feature type="domain" description="Glycosyl transferase family 1" evidence="1">
    <location>
        <begin position="226"/>
        <end position="394"/>
    </location>
</feature>
<dbReference type="Proteomes" id="UP000324233">
    <property type="component" value="Chromosome"/>
</dbReference>
<dbReference type="SUPFAM" id="SSF53756">
    <property type="entry name" value="UDP-Glycosyltransferase/glycogen phosphorylase"/>
    <property type="match status" value="1"/>
</dbReference>
<dbReference type="CDD" id="cd03801">
    <property type="entry name" value="GT4_PimA-like"/>
    <property type="match status" value="1"/>
</dbReference>
<dbReference type="AlphaFoldDB" id="A0A5B9W129"/>
<evidence type="ECO:0000313" key="4">
    <source>
        <dbReference type="Proteomes" id="UP000324233"/>
    </source>
</evidence>
<dbReference type="RefSeq" id="WP_168221789.1">
    <property type="nucleotide sequence ID" value="NZ_CP042997.1"/>
</dbReference>
<dbReference type="GO" id="GO:0016757">
    <property type="term" value="F:glycosyltransferase activity"/>
    <property type="evidence" value="ECO:0007669"/>
    <property type="project" value="UniProtKB-KW"/>
</dbReference>
<organism evidence="3 4">
    <name type="scientific">Aquisphaera giovannonii</name>
    <dbReference type="NCBI Taxonomy" id="406548"/>
    <lineage>
        <taxon>Bacteria</taxon>
        <taxon>Pseudomonadati</taxon>
        <taxon>Planctomycetota</taxon>
        <taxon>Planctomycetia</taxon>
        <taxon>Isosphaerales</taxon>
        <taxon>Isosphaeraceae</taxon>
        <taxon>Aquisphaera</taxon>
    </lineage>
</organism>
<feature type="domain" description="Glycosyltransferase subfamily 4-like N-terminal" evidence="2">
    <location>
        <begin position="36"/>
        <end position="214"/>
    </location>
</feature>
<dbReference type="EC" id="2.4.-.-" evidence="3"/>
<keyword evidence="3" id="KW-0328">Glycosyltransferase</keyword>
<keyword evidence="4" id="KW-1185">Reference proteome</keyword>
<keyword evidence="3" id="KW-0946">Virion</keyword>
<keyword evidence="3" id="KW-0808">Transferase</keyword>
<proteinExistence type="predicted"/>
<evidence type="ECO:0000259" key="1">
    <source>
        <dbReference type="Pfam" id="PF00534"/>
    </source>
</evidence>
<accession>A0A5B9W129</accession>
<dbReference type="InterPro" id="IPR001296">
    <property type="entry name" value="Glyco_trans_1"/>
</dbReference>